<dbReference type="Pfam" id="PF00345">
    <property type="entry name" value="PapD_N"/>
    <property type="match status" value="1"/>
</dbReference>
<evidence type="ECO:0000256" key="2">
    <source>
        <dbReference type="ARBA" id="ARBA00007399"/>
    </source>
</evidence>
<dbReference type="PROSITE" id="PS00635">
    <property type="entry name" value="PILI_CHAPERONE"/>
    <property type="match status" value="1"/>
</dbReference>
<feature type="domain" description="Pili assembly chaperone N-terminal" evidence="10">
    <location>
        <begin position="31"/>
        <end position="166"/>
    </location>
</feature>
<evidence type="ECO:0000256" key="3">
    <source>
        <dbReference type="ARBA" id="ARBA00022558"/>
    </source>
</evidence>
<evidence type="ECO:0000256" key="7">
    <source>
        <dbReference type="ARBA" id="ARBA00023319"/>
    </source>
</evidence>
<comment type="similarity">
    <text evidence="2 8">Belongs to the periplasmic pilus chaperone family.</text>
</comment>
<protein>
    <submittedName>
        <fullName evidence="12">Molecular chaperone</fullName>
    </submittedName>
</protein>
<dbReference type="RefSeq" id="WP_004085563.1">
    <property type="nucleotide sequence ID" value="NZ_CP047134.1"/>
</dbReference>
<comment type="caution">
    <text evidence="12">The sequence shown here is derived from an EMBL/GenBank/DDBJ whole genome shotgun (WGS) entry which is preliminary data.</text>
</comment>
<accession>A0A9Q4QST9</accession>
<dbReference type="InterPro" id="IPR008962">
    <property type="entry name" value="PapD-like_sf"/>
</dbReference>
<dbReference type="EMBL" id="VDCJ01000345">
    <property type="protein sequence ID" value="MRU23832.1"/>
    <property type="molecule type" value="Genomic_DNA"/>
</dbReference>
<dbReference type="PANTHER" id="PTHR30251:SF2">
    <property type="entry name" value="FIMBRIAL CHAPERONE YADV-RELATED"/>
    <property type="match status" value="1"/>
</dbReference>
<dbReference type="InterPro" id="IPR018046">
    <property type="entry name" value="Pili_assmbl_chaperone_CS"/>
</dbReference>
<evidence type="ECO:0000256" key="8">
    <source>
        <dbReference type="RuleBase" id="RU003918"/>
    </source>
</evidence>
<reference evidence="12" key="2">
    <citation type="journal article" date="2020" name="Appl. Environ. Microbiol.">
        <title>Multiple intercontinental introductions associated with the emergence of a plant pathogen in Europe.</title>
        <authorList>
            <person name="Landa B.B."/>
            <person name="Castillo A.I."/>
            <person name="Giampetruzzi A."/>
            <person name="Kahn A."/>
            <person name="Roman-Ecija M."/>
            <person name="Velasco-Amo M.P."/>
            <person name="Navas-Cortes J.A."/>
            <person name="Marco-Noales E."/>
            <person name="Barbe S."/>
            <person name="Moralejo E."/>
            <person name="Coletta-Filho H.D."/>
            <person name="Saldarelli P."/>
            <person name="Saponari M."/>
            <person name="Almeida R.P.P."/>
        </authorList>
    </citation>
    <scope>NUCLEOTIDE SEQUENCE</scope>
    <source>
        <strain evidence="12">XYL1981</strain>
    </source>
</reference>
<evidence type="ECO:0000256" key="6">
    <source>
        <dbReference type="ARBA" id="ARBA00023186"/>
    </source>
</evidence>
<dbReference type="SUPFAM" id="SSF49354">
    <property type="entry name" value="PapD-like"/>
    <property type="match status" value="1"/>
</dbReference>
<dbReference type="InterPro" id="IPR016147">
    <property type="entry name" value="Pili_assmbl_chaperone_N"/>
</dbReference>
<evidence type="ECO:0000256" key="5">
    <source>
        <dbReference type="ARBA" id="ARBA00022764"/>
    </source>
</evidence>
<keyword evidence="6 8" id="KW-0143">Chaperone</keyword>
<gene>
    <name evidence="12" type="ORF">FG476_07005</name>
</gene>
<dbReference type="PANTHER" id="PTHR30251">
    <property type="entry name" value="PILUS ASSEMBLY CHAPERONE"/>
    <property type="match status" value="1"/>
</dbReference>
<dbReference type="InterPro" id="IPR016148">
    <property type="entry name" value="Pili_assmbl_chaperone_C"/>
</dbReference>
<evidence type="ECO:0000256" key="9">
    <source>
        <dbReference type="SAM" id="SignalP"/>
    </source>
</evidence>
<keyword evidence="7" id="KW-0393">Immunoglobulin domain</keyword>
<proteinExistence type="inferred from homology"/>
<keyword evidence="4 9" id="KW-0732">Signal</keyword>
<dbReference type="GO" id="GO:0030288">
    <property type="term" value="C:outer membrane-bounded periplasmic space"/>
    <property type="evidence" value="ECO:0007669"/>
    <property type="project" value="InterPro"/>
</dbReference>
<dbReference type="PRINTS" id="PR00969">
    <property type="entry name" value="CHAPERONPILI"/>
</dbReference>
<keyword evidence="5" id="KW-0574">Periplasm</keyword>
<name>A0A9Q4QST9_XYLFS</name>
<feature type="chain" id="PRO_5040443697" evidence="9">
    <location>
        <begin position="31"/>
        <end position="266"/>
    </location>
</feature>
<dbReference type="AlphaFoldDB" id="A0A9Q4QST9"/>
<dbReference type="InterPro" id="IPR036316">
    <property type="entry name" value="Pili_assmbl_chap_C_dom_sf"/>
</dbReference>
<evidence type="ECO:0000259" key="11">
    <source>
        <dbReference type="Pfam" id="PF02753"/>
    </source>
</evidence>
<evidence type="ECO:0000256" key="1">
    <source>
        <dbReference type="ARBA" id="ARBA00004418"/>
    </source>
</evidence>
<dbReference type="Pfam" id="PF02753">
    <property type="entry name" value="PapD_C"/>
    <property type="match status" value="1"/>
</dbReference>
<keyword evidence="3" id="KW-1029">Fimbrium biogenesis</keyword>
<dbReference type="GO" id="GO:0071555">
    <property type="term" value="P:cell wall organization"/>
    <property type="evidence" value="ECO:0007669"/>
    <property type="project" value="InterPro"/>
</dbReference>
<feature type="domain" description="Pili assembly chaperone C-terminal" evidence="11">
    <location>
        <begin position="189"/>
        <end position="256"/>
    </location>
</feature>
<dbReference type="InterPro" id="IPR050643">
    <property type="entry name" value="Periplasmic_pilus_chap"/>
</dbReference>
<dbReference type="InterPro" id="IPR013783">
    <property type="entry name" value="Ig-like_fold"/>
</dbReference>
<feature type="signal peptide" evidence="9">
    <location>
        <begin position="1"/>
        <end position="30"/>
    </location>
</feature>
<dbReference type="Gene3D" id="2.60.40.10">
    <property type="entry name" value="Immunoglobulins"/>
    <property type="match status" value="2"/>
</dbReference>
<comment type="subcellular location">
    <subcellularLocation>
        <location evidence="1 8">Periplasm</location>
    </subcellularLocation>
</comment>
<dbReference type="SUPFAM" id="SSF49584">
    <property type="entry name" value="Periplasmic chaperone C-domain"/>
    <property type="match status" value="1"/>
</dbReference>
<dbReference type="InterPro" id="IPR001829">
    <property type="entry name" value="Pili_assmbl_chaperone_bac"/>
</dbReference>
<organism evidence="12 13">
    <name type="scientific">Xylella fastidiosa subsp. multiplex</name>
    <dbReference type="NCBI Taxonomy" id="644357"/>
    <lineage>
        <taxon>Bacteria</taxon>
        <taxon>Pseudomonadati</taxon>
        <taxon>Pseudomonadota</taxon>
        <taxon>Gammaproteobacteria</taxon>
        <taxon>Lysobacterales</taxon>
        <taxon>Lysobacteraceae</taxon>
        <taxon>Xylella</taxon>
    </lineage>
</organism>
<reference evidence="12" key="1">
    <citation type="submission" date="2019-05" db="EMBL/GenBank/DDBJ databases">
        <authorList>
            <person name="Castillo A."/>
            <person name="Giampetruzzi A."/>
            <person name="Landa B."/>
            <person name="Saponari M."/>
            <person name="Almeida R.P.P."/>
            <person name="Moralejo E."/>
            <person name="Marco-Noales E."/>
            <person name="Velasco-Amo M.P."/>
            <person name="Roman-Ecija M."/>
            <person name="Navarro I."/>
            <person name="Monterde A."/>
            <person name="Barbe S."/>
        </authorList>
    </citation>
    <scope>NUCLEOTIDE SEQUENCE</scope>
    <source>
        <strain evidence="12">XYL1981</strain>
    </source>
</reference>
<evidence type="ECO:0000259" key="10">
    <source>
        <dbReference type="Pfam" id="PF00345"/>
    </source>
</evidence>
<evidence type="ECO:0000313" key="12">
    <source>
        <dbReference type="EMBL" id="MRU23832.1"/>
    </source>
</evidence>
<evidence type="ECO:0000313" key="13">
    <source>
        <dbReference type="Proteomes" id="UP000474061"/>
    </source>
</evidence>
<evidence type="ECO:0000256" key="4">
    <source>
        <dbReference type="ARBA" id="ARBA00022729"/>
    </source>
</evidence>
<dbReference type="Proteomes" id="UP000474061">
    <property type="component" value="Unassembled WGS sequence"/>
</dbReference>
<sequence>MVPPIMRTQQSKSIWVLALSTCLCAQSAFAGIIIAGTRVVYPAQSRDVTVQVTNTGENPALLQTWMDDGDSKQTPDESKAPFLVTPPISRVEPGSGQALRLFFTGTTTLPEDRESLFWLNVLEIPPTPLEHSDKNAPTSADKSDGQNYLQLAFRSRIKVFYRPSKLKGTANEAPASLSWKVNSNGQLLVSNPTPYHVTLTRTEALDDKGRKETIDKIGVLLTPGQEYTFKANKSDGLSSRWKSVSFTYINDYGGIKTLSSNLGSMP</sequence>